<dbReference type="EMBL" id="AGYG01000028">
    <property type="protein sequence ID" value="ENZ34600.1"/>
    <property type="molecule type" value="Genomic_DNA"/>
</dbReference>
<evidence type="ECO:0000313" key="2">
    <source>
        <dbReference type="Proteomes" id="UP000013041"/>
    </source>
</evidence>
<dbReference type="Proteomes" id="UP000013041">
    <property type="component" value="Unassembled WGS sequence"/>
</dbReference>
<reference evidence="1 2" key="1">
    <citation type="submission" date="2013-01" db="EMBL/GenBank/DDBJ databases">
        <title>The Genome Sequence of Clostridium bolteae 90B8.</title>
        <authorList>
            <consortium name="The Broad Institute Genome Sequencing Platform"/>
            <person name="Earl A."/>
            <person name="Ward D."/>
            <person name="Feldgarden M."/>
            <person name="Gevers D."/>
            <person name="Courvalin P."/>
            <person name="Lambert T."/>
            <person name="Walker B."/>
            <person name="Young S.K."/>
            <person name="Zeng Q."/>
            <person name="Gargeya S."/>
            <person name="Fitzgerald M."/>
            <person name="Haas B."/>
            <person name="Abouelleil A."/>
            <person name="Alvarado L."/>
            <person name="Arachchi H.M."/>
            <person name="Berlin A.M."/>
            <person name="Chapman S.B."/>
            <person name="Dewar J."/>
            <person name="Goldberg J."/>
            <person name="Griggs A."/>
            <person name="Gujja S."/>
            <person name="Hansen M."/>
            <person name="Howarth C."/>
            <person name="Imamovic A."/>
            <person name="Larimer J."/>
            <person name="McCowan C."/>
            <person name="Murphy C."/>
            <person name="Neiman D."/>
            <person name="Pearson M."/>
            <person name="Priest M."/>
            <person name="Roberts A."/>
            <person name="Saif S."/>
            <person name="Shea T."/>
            <person name="Sisk P."/>
            <person name="Sykes S."/>
            <person name="Wortman J."/>
            <person name="Nusbaum C."/>
            <person name="Birren B."/>
        </authorList>
    </citation>
    <scope>NUCLEOTIDE SEQUENCE [LARGE SCALE GENOMIC DNA]</scope>
    <source>
        <strain evidence="1 2">90B8</strain>
    </source>
</reference>
<evidence type="ECO:0000313" key="1">
    <source>
        <dbReference type="EMBL" id="ENZ34600.1"/>
    </source>
</evidence>
<sequence length="109" mass="12406">MKHFNHMFTDDDILTLTCTLTALPLIHMDGVSETQQSINDACCKSALEKLINHQTDIIPNETKVIAVSLIAADMILKGELEVDSSIRELFVPYRFSINRLRPIFEEIFI</sequence>
<dbReference type="HOGENOM" id="CLU_2179209_0_0_9"/>
<dbReference type="RefSeq" id="WP_002573215.1">
    <property type="nucleotide sequence ID" value="NZ_KB851156.1"/>
</dbReference>
<protein>
    <submittedName>
        <fullName evidence="1">Uncharacterized protein</fullName>
    </submittedName>
</protein>
<dbReference type="PATRIC" id="fig|997897.5.peg.4194"/>
<accession>N9Z4I5</accession>
<comment type="caution">
    <text evidence="1">The sequence shown here is derived from an EMBL/GenBank/DDBJ whole genome shotgun (WGS) entry which is preliminary data.</text>
</comment>
<proteinExistence type="predicted"/>
<organism evidence="1 2">
    <name type="scientific">Enterocloster bolteae 90B8</name>
    <dbReference type="NCBI Taxonomy" id="997897"/>
    <lineage>
        <taxon>Bacteria</taxon>
        <taxon>Bacillati</taxon>
        <taxon>Bacillota</taxon>
        <taxon>Clostridia</taxon>
        <taxon>Lachnospirales</taxon>
        <taxon>Lachnospiraceae</taxon>
        <taxon>Enterocloster</taxon>
    </lineage>
</organism>
<dbReference type="AlphaFoldDB" id="N9Z4I5"/>
<gene>
    <name evidence="1" type="ORF">HMPREF1097_03987</name>
</gene>
<name>N9Z4I5_9FIRM</name>